<feature type="region of interest" description="Disordered" evidence="15">
    <location>
        <begin position="757"/>
        <end position="776"/>
    </location>
</feature>
<dbReference type="SUPFAM" id="SSF53448">
    <property type="entry name" value="Nucleotide-diphospho-sugar transferases"/>
    <property type="match status" value="1"/>
</dbReference>
<dbReference type="PANTHER" id="PTHR43532">
    <property type="entry name" value="GLUCOSE-1-PHOSPHATE THYMIDYLYLTRANSFERASE"/>
    <property type="match status" value="1"/>
</dbReference>
<dbReference type="FunFam" id="3.90.550.10:FF:000023">
    <property type="entry name" value="Glucose-1-phosphate thymidylyltransferase"/>
    <property type="match status" value="1"/>
</dbReference>
<feature type="domain" description="Nucleotidyl transferase" evidence="16">
    <location>
        <begin position="786"/>
        <end position="1022"/>
    </location>
</feature>
<dbReference type="InterPro" id="IPR016040">
    <property type="entry name" value="NAD(P)-bd_dom"/>
</dbReference>
<dbReference type="InterPro" id="IPR005888">
    <property type="entry name" value="dTDP_Gluc_deHydtase"/>
</dbReference>
<keyword evidence="9" id="KW-0479">Metal-binding</keyword>
<evidence type="ECO:0000256" key="15">
    <source>
        <dbReference type="SAM" id="MobiDB-lite"/>
    </source>
</evidence>
<dbReference type="GO" id="GO:0006556">
    <property type="term" value="P:S-adenosylmethionine biosynthetic process"/>
    <property type="evidence" value="ECO:0007669"/>
    <property type="project" value="UniProtKB-UniPathway"/>
</dbReference>
<reference evidence="19" key="1">
    <citation type="submission" date="2020-11" db="EMBL/GenBank/DDBJ databases">
        <authorList>
            <person name="Tran Van P."/>
        </authorList>
    </citation>
    <scope>NUCLEOTIDE SEQUENCE</scope>
</reference>
<evidence type="ECO:0000259" key="18">
    <source>
        <dbReference type="Pfam" id="PF16363"/>
    </source>
</evidence>
<dbReference type="GO" id="GO:0009225">
    <property type="term" value="P:nucleotide-sugar metabolic process"/>
    <property type="evidence" value="ECO:0007669"/>
    <property type="project" value="InterPro"/>
</dbReference>
<evidence type="ECO:0000256" key="12">
    <source>
        <dbReference type="ARBA" id="ARBA00045998"/>
    </source>
</evidence>
<dbReference type="InterPro" id="IPR036291">
    <property type="entry name" value="NAD(P)-bd_dom_sf"/>
</dbReference>
<keyword evidence="8" id="KW-0548">Nucleotidyltransferase</keyword>
<evidence type="ECO:0000256" key="8">
    <source>
        <dbReference type="ARBA" id="ARBA00022695"/>
    </source>
</evidence>
<dbReference type="EC" id="2.7.7.24" evidence="5"/>
<comment type="pathway">
    <text evidence="2">Amino-acid biosynthesis; S-adenosyl-L-methionine biosynthesis; S-adenosyl-L-methionine from L-methionine: step 1/1.</text>
</comment>
<dbReference type="Pfam" id="PF00483">
    <property type="entry name" value="NTP_transferase"/>
    <property type="match status" value="1"/>
</dbReference>
<evidence type="ECO:0000256" key="7">
    <source>
        <dbReference type="ARBA" id="ARBA00022679"/>
    </source>
</evidence>
<dbReference type="CDD" id="cd05254">
    <property type="entry name" value="dTDP_HR_like_SDR_e"/>
    <property type="match status" value="1"/>
</dbReference>
<organism evidence="19">
    <name type="scientific">Notodromas monacha</name>
    <dbReference type="NCBI Taxonomy" id="399045"/>
    <lineage>
        <taxon>Eukaryota</taxon>
        <taxon>Metazoa</taxon>
        <taxon>Ecdysozoa</taxon>
        <taxon>Arthropoda</taxon>
        <taxon>Crustacea</taxon>
        <taxon>Oligostraca</taxon>
        <taxon>Ostracoda</taxon>
        <taxon>Podocopa</taxon>
        <taxon>Podocopida</taxon>
        <taxon>Cypridocopina</taxon>
        <taxon>Cypridoidea</taxon>
        <taxon>Cyprididae</taxon>
        <taxon>Notodromas</taxon>
    </lineage>
</organism>
<proteinExistence type="inferred from homology"/>
<comment type="similarity">
    <text evidence="3">Belongs to the dTDP-4-dehydrorhamnose reductase family. MAT2B subfamily.</text>
</comment>
<feature type="non-terminal residue" evidence="19">
    <location>
        <position position="1"/>
    </location>
</feature>
<keyword evidence="10" id="KW-0460">Magnesium</keyword>
<dbReference type="Gene3D" id="3.90.25.10">
    <property type="entry name" value="UDP-galactose 4-epimerase, domain 1"/>
    <property type="match status" value="2"/>
</dbReference>
<evidence type="ECO:0000256" key="13">
    <source>
        <dbReference type="ARBA" id="ARBA00046786"/>
    </source>
</evidence>
<dbReference type="Pfam" id="PF16363">
    <property type="entry name" value="GDP_Man_Dehyd"/>
    <property type="match status" value="1"/>
</dbReference>
<dbReference type="Proteomes" id="UP000678499">
    <property type="component" value="Unassembled WGS sequence"/>
</dbReference>
<evidence type="ECO:0000256" key="14">
    <source>
        <dbReference type="ARBA" id="ARBA00049336"/>
    </source>
</evidence>
<dbReference type="SUPFAM" id="SSF51735">
    <property type="entry name" value="NAD(P)-binding Rossmann-fold domains"/>
    <property type="match status" value="2"/>
</dbReference>
<evidence type="ECO:0000313" key="20">
    <source>
        <dbReference type="Proteomes" id="UP000678499"/>
    </source>
</evidence>
<name>A0A7R9GIU9_9CRUS</name>
<keyword evidence="20" id="KW-1185">Reference proteome</keyword>
<evidence type="ECO:0000256" key="10">
    <source>
        <dbReference type="ARBA" id="ARBA00022842"/>
    </source>
</evidence>
<dbReference type="Gene3D" id="3.40.50.720">
    <property type="entry name" value="NAD(P)-binding Rossmann-like Domain"/>
    <property type="match status" value="3"/>
</dbReference>
<evidence type="ECO:0000256" key="9">
    <source>
        <dbReference type="ARBA" id="ARBA00022723"/>
    </source>
</evidence>
<evidence type="ECO:0000259" key="16">
    <source>
        <dbReference type="Pfam" id="PF00483"/>
    </source>
</evidence>
<dbReference type="EMBL" id="OA888849">
    <property type="protein sequence ID" value="CAD7284056.1"/>
    <property type="molecule type" value="Genomic_DNA"/>
</dbReference>
<dbReference type="Gene3D" id="3.90.550.10">
    <property type="entry name" value="Spore Coat Polysaccharide Biosynthesis Protein SpsA, Chain A"/>
    <property type="match status" value="1"/>
</dbReference>
<protein>
    <recommendedName>
        <fullName evidence="6">Methionine adenosyltransferase 2 subunit beta</fullName>
        <ecNumber evidence="5">2.7.7.24</ecNumber>
    </recommendedName>
    <alternativeName>
        <fullName evidence="11">Methionine adenosyltransferase II beta</fullName>
    </alternativeName>
</protein>
<comment type="catalytic activity">
    <reaction evidence="14">
        <text>dTTP + alpha-D-glucose 1-phosphate + H(+) = dTDP-alpha-D-glucose + diphosphate</text>
        <dbReference type="Rhea" id="RHEA:15225"/>
        <dbReference type="ChEBI" id="CHEBI:15378"/>
        <dbReference type="ChEBI" id="CHEBI:33019"/>
        <dbReference type="ChEBI" id="CHEBI:37568"/>
        <dbReference type="ChEBI" id="CHEBI:57477"/>
        <dbReference type="ChEBI" id="CHEBI:58601"/>
        <dbReference type="EC" id="2.7.7.24"/>
    </reaction>
</comment>
<dbReference type="InterPro" id="IPR029044">
    <property type="entry name" value="Nucleotide-diphossugar_trans"/>
</dbReference>
<comment type="subunit">
    <text evidence="13">Heterotrimer; composed of a catalytic MAT2A homodimer that binds one regulatory MAT2B chain. Heterohexamer; composed of a central, catalytic MAT2A homotetramer flanked on either side by a regulatory MAT2B chain. NADP binding increases the affinity for MAT2A.</text>
</comment>
<evidence type="ECO:0000256" key="3">
    <source>
        <dbReference type="ARBA" id="ARBA00008656"/>
    </source>
</evidence>
<evidence type="ECO:0000256" key="5">
    <source>
        <dbReference type="ARBA" id="ARBA00012461"/>
    </source>
</evidence>
<accession>A0A7R9GIU9</accession>
<dbReference type="SUPFAM" id="SSF53335">
    <property type="entry name" value="S-adenosyl-L-methionine-dependent methyltransferases"/>
    <property type="match status" value="1"/>
</dbReference>
<evidence type="ECO:0000313" key="19">
    <source>
        <dbReference type="EMBL" id="CAD7284056.1"/>
    </source>
</evidence>
<evidence type="ECO:0000256" key="1">
    <source>
        <dbReference type="ARBA" id="ARBA00001946"/>
    </source>
</evidence>
<dbReference type="InterPro" id="IPR005907">
    <property type="entry name" value="G1P_thy_trans_s"/>
</dbReference>
<dbReference type="PANTHER" id="PTHR43532:SF1">
    <property type="entry name" value="GLUCOSE-1-PHOSPHATE THYMIDYLYLTRANSFERASE 1"/>
    <property type="match status" value="1"/>
</dbReference>
<dbReference type="InterPro" id="IPR029903">
    <property type="entry name" value="RmlD-like-bd"/>
</dbReference>
<dbReference type="UniPathway" id="UPA00315">
    <property type="reaction ID" value="UER00080"/>
</dbReference>
<evidence type="ECO:0000259" key="17">
    <source>
        <dbReference type="Pfam" id="PF04321"/>
    </source>
</evidence>
<dbReference type="EMBL" id="CAJPEX010006812">
    <property type="protein sequence ID" value="CAG0924208.1"/>
    <property type="molecule type" value="Genomic_DNA"/>
</dbReference>
<dbReference type="NCBIfam" id="NF007440">
    <property type="entry name" value="PRK09987.1"/>
    <property type="match status" value="1"/>
</dbReference>
<evidence type="ECO:0000256" key="11">
    <source>
        <dbReference type="ARBA" id="ARBA00029977"/>
    </source>
</evidence>
<dbReference type="InterPro" id="IPR005913">
    <property type="entry name" value="dTDP_dehydrorham_reduct"/>
</dbReference>
<comment type="cofactor">
    <cofactor evidence="1">
        <name>Mg(2+)</name>
        <dbReference type="ChEBI" id="CHEBI:18420"/>
    </cofactor>
</comment>
<evidence type="ECO:0000256" key="6">
    <source>
        <dbReference type="ARBA" id="ARBA00021596"/>
    </source>
</evidence>
<dbReference type="InterPro" id="IPR005835">
    <property type="entry name" value="NTP_transferase_dom"/>
</dbReference>
<evidence type="ECO:0000256" key="4">
    <source>
        <dbReference type="ARBA" id="ARBA00010480"/>
    </source>
</evidence>
<dbReference type="NCBIfam" id="TIGR01181">
    <property type="entry name" value="dTDP_gluc_dehyt"/>
    <property type="match status" value="1"/>
</dbReference>
<dbReference type="NCBIfam" id="TIGR01207">
    <property type="entry name" value="rmlA"/>
    <property type="match status" value="1"/>
</dbReference>
<dbReference type="CDD" id="cd05246">
    <property type="entry name" value="dTDP_GD_SDR_e"/>
    <property type="match status" value="1"/>
</dbReference>
<dbReference type="GO" id="GO:0008460">
    <property type="term" value="F:dTDP-glucose 4,6-dehydratase activity"/>
    <property type="evidence" value="ECO:0007669"/>
    <property type="project" value="InterPro"/>
</dbReference>
<feature type="domain" description="NAD(P)-binding" evidence="18">
    <location>
        <begin position="163"/>
        <end position="486"/>
    </location>
</feature>
<dbReference type="GO" id="GO:0008879">
    <property type="term" value="F:glucose-1-phosphate thymidylyltransferase activity"/>
    <property type="evidence" value="ECO:0007669"/>
    <property type="project" value="UniProtKB-EC"/>
</dbReference>
<comment type="similarity">
    <text evidence="4">Belongs to the glucose-1-phosphate thymidylyltransferase family.</text>
</comment>
<sequence>MWWSRAVIRYATLRTFVKKQNRKRVAIYGAGLAGQQIAAALYRSDDYLPVCFIDDKTSLQGQSLSGLKIFSPKKALTAFRKFHIEEILLAMPSASRARKKAIIESFEPSNVKIMELPGVTQLVGGRVQVSDIREVDIIDLLGRDPVPPKLDLLEKNIQDKVVMVTGAGGSIGSELCRQIVKHQPTCLVLNVDKLTYAGNLESLALVENNERYQFSQTDICDRIALDQLFESFQPDAVMHLAAESHVDRSITGPAAFVETNIIGTYQLLEAARHYWSDLNEDKKQAFRFHHISTDEVYGDLEGTDDLFLETTPYAPSSPYSASKASSDHLVRAWHRTYGLPVVLTNCSNNYGPYHFPEKLIPLIILNALNGKALPVYGNGHQIRDWLFVEDHARALYKVVTEAAVGETYNIGGHNEQKNIDVVKAICTLLEELAPNKPNGVTRYEDLITYVTDRPGHDLRYAIDASKIQKDLGWVPEESFETGLRKTVEWYLNNQAWVQHIQSGKNGQVGWELQRALQPLGEVIALDRQANPEGWCGDVANFAEISKAFAQICPDIVVNATAYTAVDKAESDTEQAHLINCLAVKHLAEECQKHSALLIHYSTDYVFDGTGVAAWKEDDQTAPVNLYGQTKRDGELALEQSGVSFLNFRTCWVYAARGNNFIKTMLKLAQMKEELNIIQDQVGVPTGAALIADVTAQAIRYYTLQSDEQKILLQGHYHLAPKGETTWYDYAQFVFAQAREHHQPLILKQVNPIETQAYPTPAKRPLNSPRCSTSIRGTSSMSQIKRKGIILAGGSGTRLYPITMGTSKQLLPIYDKPMIYYPLSVLMLAGINEVLIISTPEDLPNFEKLLGTGEELGIKLSYKVQPSPDGLAQAFILGEEFIGEDNVCLILGDNIFYGQHFSDQLKRAASQVSGATVFGYYVNDPERFGVVDFDAEGKALSIEEKPEQPKSNYAVTGLYFYDNKVVEVAKNIQPSHRGELEITDVNNVYLQQNELNVEVLGRGFAWLDTGTHDSLLEASQFVQTIEHRQGLKVASLEEISFNNGWINADQLKARGEFFKKTGY</sequence>
<keyword evidence="7" id="KW-0808">Transferase</keyword>
<feature type="domain" description="RmlD-like substrate binding" evidence="17">
    <location>
        <begin position="502"/>
        <end position="768"/>
    </location>
</feature>
<dbReference type="OrthoDB" id="6235964at2759"/>
<dbReference type="InterPro" id="IPR029063">
    <property type="entry name" value="SAM-dependent_MTases_sf"/>
</dbReference>
<dbReference type="GO" id="GO:0046872">
    <property type="term" value="F:metal ion binding"/>
    <property type="evidence" value="ECO:0007669"/>
    <property type="project" value="UniProtKB-KW"/>
</dbReference>
<dbReference type="CDD" id="cd02538">
    <property type="entry name" value="G1P_TT_short"/>
    <property type="match status" value="1"/>
</dbReference>
<dbReference type="AlphaFoldDB" id="A0A7R9GIU9"/>
<gene>
    <name evidence="19" type="ORF">NMOB1V02_LOCUS11664</name>
</gene>
<dbReference type="Pfam" id="PF04321">
    <property type="entry name" value="RmlD_sub_bind"/>
    <property type="match status" value="1"/>
</dbReference>
<evidence type="ECO:0000256" key="2">
    <source>
        <dbReference type="ARBA" id="ARBA00005224"/>
    </source>
</evidence>
<comment type="function">
    <text evidence="12">Regulatory subunit of S-adenosylmethionine synthetase 2, an enzyme that catalyzes the formation of S-adenosylmethionine from methionine and ATP. Regulates MAT2A catalytic activity by changing its kinetic properties, increasing its affinity for L-methionine. Can bind NADP (in vitro).</text>
</comment>
<dbReference type="NCBIfam" id="TIGR01214">
    <property type="entry name" value="rmlD"/>
    <property type="match status" value="1"/>
</dbReference>